<protein>
    <submittedName>
        <fullName evidence="1">Uncharacterized protein</fullName>
    </submittedName>
</protein>
<evidence type="ECO:0000313" key="2">
    <source>
        <dbReference type="Proteomes" id="UP000499080"/>
    </source>
</evidence>
<name>A0A4Y2TW49_ARAVE</name>
<dbReference type="EMBL" id="BGPR01031285">
    <property type="protein sequence ID" value="GBO04261.1"/>
    <property type="molecule type" value="Genomic_DNA"/>
</dbReference>
<gene>
    <name evidence="1" type="ORF">AVEN_63751_1</name>
</gene>
<accession>A0A4Y2TW49</accession>
<proteinExistence type="predicted"/>
<dbReference type="AlphaFoldDB" id="A0A4Y2TW49"/>
<evidence type="ECO:0000313" key="1">
    <source>
        <dbReference type="EMBL" id="GBO04261.1"/>
    </source>
</evidence>
<sequence>MASGLGMAPGYVCVKERENEELFFREIPASFLKKTNKIVSCFMFLTQLFMGCRDATTTHITPDKGRSTLGYISSPRESKTAARAFEPVLLARKAKMGAFKENEKHPPKFIGVNN</sequence>
<reference evidence="1 2" key="1">
    <citation type="journal article" date="2019" name="Sci. Rep.">
        <title>Orb-weaving spider Araneus ventricosus genome elucidates the spidroin gene catalogue.</title>
        <authorList>
            <person name="Kono N."/>
            <person name="Nakamura H."/>
            <person name="Ohtoshi R."/>
            <person name="Moran D.A.P."/>
            <person name="Shinohara A."/>
            <person name="Yoshida Y."/>
            <person name="Fujiwara M."/>
            <person name="Mori M."/>
            <person name="Tomita M."/>
            <person name="Arakawa K."/>
        </authorList>
    </citation>
    <scope>NUCLEOTIDE SEQUENCE [LARGE SCALE GENOMIC DNA]</scope>
</reference>
<organism evidence="1 2">
    <name type="scientific">Araneus ventricosus</name>
    <name type="common">Orbweaver spider</name>
    <name type="synonym">Epeira ventricosa</name>
    <dbReference type="NCBI Taxonomy" id="182803"/>
    <lineage>
        <taxon>Eukaryota</taxon>
        <taxon>Metazoa</taxon>
        <taxon>Ecdysozoa</taxon>
        <taxon>Arthropoda</taxon>
        <taxon>Chelicerata</taxon>
        <taxon>Arachnida</taxon>
        <taxon>Araneae</taxon>
        <taxon>Araneomorphae</taxon>
        <taxon>Entelegynae</taxon>
        <taxon>Araneoidea</taxon>
        <taxon>Araneidae</taxon>
        <taxon>Araneus</taxon>
    </lineage>
</organism>
<keyword evidence="2" id="KW-1185">Reference proteome</keyword>
<comment type="caution">
    <text evidence="1">The sequence shown here is derived from an EMBL/GenBank/DDBJ whole genome shotgun (WGS) entry which is preliminary data.</text>
</comment>
<dbReference type="Proteomes" id="UP000499080">
    <property type="component" value="Unassembled WGS sequence"/>
</dbReference>